<dbReference type="PATRIC" id="fig|797209.4.peg.1293"/>
<keyword evidence="5" id="KW-1185">Reference proteome</keyword>
<reference evidence="3" key="3">
    <citation type="submission" date="2016-11" db="EMBL/GenBank/DDBJ databases">
        <authorList>
            <person name="Jaros S."/>
            <person name="Januszkiewicz K."/>
            <person name="Wedrychowicz H."/>
        </authorList>
    </citation>
    <scope>NUCLEOTIDE SEQUENCE [LARGE SCALE GENOMIC DNA]</scope>
    <source>
        <strain evidence="3">DX253</strain>
    </source>
</reference>
<evidence type="ECO:0000313" key="3">
    <source>
        <dbReference type="EMBL" id="SHL17496.1"/>
    </source>
</evidence>
<keyword evidence="1" id="KW-0812">Transmembrane</keyword>
<reference evidence="5" key="2">
    <citation type="submission" date="2016-11" db="EMBL/GenBank/DDBJ databases">
        <authorList>
            <person name="Varghese N."/>
            <person name="Submissions S."/>
        </authorList>
    </citation>
    <scope>NUCLEOTIDE SEQUENCE [LARGE SCALE GENOMIC DNA]</scope>
    <source>
        <strain evidence="5">DX253</strain>
    </source>
</reference>
<dbReference type="Proteomes" id="UP000003751">
    <property type="component" value="Unassembled WGS sequence"/>
</dbReference>
<dbReference type="EMBL" id="AEMG01000005">
    <property type="protein sequence ID" value="EFW92986.1"/>
    <property type="molecule type" value="Genomic_DNA"/>
</dbReference>
<evidence type="ECO:0000256" key="1">
    <source>
        <dbReference type="SAM" id="Phobius"/>
    </source>
</evidence>
<sequence length="79" mass="8298">MDDAFRIRLNLIVLLLLVCASFLGAIAVGVTGGEALGTAMLFLAVFAGLCLLLVEEWKSGVEDELKPADGANAEESESE</sequence>
<evidence type="ECO:0000313" key="4">
    <source>
        <dbReference type="Proteomes" id="UP000003751"/>
    </source>
</evidence>
<dbReference type="EMBL" id="FRAN01000005">
    <property type="protein sequence ID" value="SHL17496.1"/>
    <property type="molecule type" value="Genomic_DNA"/>
</dbReference>
<evidence type="ECO:0000313" key="5">
    <source>
        <dbReference type="Proteomes" id="UP000184203"/>
    </source>
</evidence>
<accession>E7QR78</accession>
<dbReference type="Proteomes" id="UP000184203">
    <property type="component" value="Unassembled WGS sequence"/>
</dbReference>
<name>E7QR78_HALPU</name>
<feature type="transmembrane region" description="Helical" evidence="1">
    <location>
        <begin position="36"/>
        <end position="54"/>
    </location>
</feature>
<evidence type="ECO:0000313" key="2">
    <source>
        <dbReference type="EMBL" id="EFW92986.1"/>
    </source>
</evidence>
<dbReference type="STRING" id="797209.GCA_000376445_03899"/>
<gene>
    <name evidence="3" type="ORF">SAMN05444342_3135</name>
    <name evidence="2" type="ORF">ZOD2009_06504</name>
</gene>
<organism evidence="2 4">
    <name type="scientific">Haladaptatus paucihalophilus DX253</name>
    <dbReference type="NCBI Taxonomy" id="797209"/>
    <lineage>
        <taxon>Archaea</taxon>
        <taxon>Methanobacteriati</taxon>
        <taxon>Methanobacteriota</taxon>
        <taxon>Stenosarchaea group</taxon>
        <taxon>Halobacteria</taxon>
        <taxon>Halobacteriales</taxon>
        <taxon>Haladaptataceae</taxon>
        <taxon>Haladaptatus</taxon>
    </lineage>
</organism>
<protein>
    <submittedName>
        <fullName evidence="2">Uncharacterized protein</fullName>
    </submittedName>
</protein>
<dbReference type="RefSeq" id="WP_007978147.1">
    <property type="nucleotide sequence ID" value="NZ_AEMG01000005.1"/>
</dbReference>
<proteinExistence type="predicted"/>
<reference evidence="2 4" key="1">
    <citation type="journal article" date="2014" name="ISME J.">
        <title>Trehalose/2-sulfotrehalose biosynthesis and glycine-betaine uptake are widely spread mechanisms for osmoadaptation in the Halobacteriales.</title>
        <authorList>
            <person name="Youssef N.H."/>
            <person name="Savage-Ashlock K.N."/>
            <person name="McCully A.L."/>
            <person name="Luedtke B."/>
            <person name="Shaw E.I."/>
            <person name="Hoff W.D."/>
            <person name="Elshahed M.S."/>
        </authorList>
    </citation>
    <scope>NUCLEOTIDE SEQUENCE [LARGE SCALE GENOMIC DNA]</scope>
    <source>
        <strain evidence="2 4">DX253</strain>
    </source>
</reference>
<dbReference type="AlphaFoldDB" id="E7QR78"/>
<feature type="transmembrane region" description="Helical" evidence="1">
    <location>
        <begin position="12"/>
        <end position="30"/>
    </location>
</feature>
<keyword evidence="1" id="KW-1133">Transmembrane helix</keyword>
<keyword evidence="1" id="KW-0472">Membrane</keyword>